<evidence type="ECO:0000256" key="7">
    <source>
        <dbReference type="ARBA" id="ARBA00022840"/>
    </source>
</evidence>
<dbReference type="InterPro" id="IPR000212">
    <property type="entry name" value="DNA_helicase_UvrD/REP"/>
</dbReference>
<keyword evidence="9" id="KW-0234">DNA repair</keyword>
<organism evidence="17 18">
    <name type="scientific">Maribacter luteus</name>
    <dbReference type="NCBI Taxonomy" id="2594478"/>
    <lineage>
        <taxon>Bacteria</taxon>
        <taxon>Pseudomonadati</taxon>
        <taxon>Bacteroidota</taxon>
        <taxon>Flavobacteriia</taxon>
        <taxon>Flavobacteriales</taxon>
        <taxon>Flavobacteriaceae</taxon>
        <taxon>Maribacter</taxon>
    </lineage>
</organism>
<proteinExistence type="predicted"/>
<feature type="domain" description="UvrD-like helicase C-terminal" evidence="16">
    <location>
        <begin position="469"/>
        <end position="725"/>
    </location>
</feature>
<keyword evidence="1" id="KW-0540">Nuclease</keyword>
<comment type="catalytic activity">
    <reaction evidence="13">
        <text>ATP + H2O = ADP + phosphate + H(+)</text>
        <dbReference type="Rhea" id="RHEA:13065"/>
        <dbReference type="ChEBI" id="CHEBI:15377"/>
        <dbReference type="ChEBI" id="CHEBI:15378"/>
        <dbReference type="ChEBI" id="CHEBI:30616"/>
        <dbReference type="ChEBI" id="CHEBI:43474"/>
        <dbReference type="ChEBI" id="CHEBI:456216"/>
        <dbReference type="EC" id="5.6.2.4"/>
    </reaction>
</comment>
<comment type="catalytic activity">
    <reaction evidence="11">
        <text>Couples ATP hydrolysis with the unwinding of duplex DNA by translocating in the 3'-5' direction.</text>
        <dbReference type="EC" id="5.6.2.4"/>
    </reaction>
</comment>
<evidence type="ECO:0000259" key="16">
    <source>
        <dbReference type="PROSITE" id="PS51217"/>
    </source>
</evidence>
<reference evidence="17 18" key="1">
    <citation type="submission" date="2019-11" db="EMBL/GenBank/DDBJ databases">
        <title>Maribacter lutea sp. nov., a marine bacterium isolated from intertidal sand.</title>
        <authorList>
            <person name="Liu A."/>
        </authorList>
    </citation>
    <scope>NUCLEOTIDE SEQUENCE [LARGE SCALE GENOMIC DNA]</scope>
    <source>
        <strain evidence="17 18">RZ05</strain>
    </source>
</reference>
<evidence type="ECO:0000256" key="12">
    <source>
        <dbReference type="ARBA" id="ARBA00034808"/>
    </source>
</evidence>
<dbReference type="EC" id="5.6.2.4" evidence="12"/>
<dbReference type="Gene3D" id="3.40.50.300">
    <property type="entry name" value="P-loop containing nucleotide triphosphate hydrolases"/>
    <property type="match status" value="3"/>
</dbReference>
<accession>A0A6I2MJR5</accession>
<feature type="domain" description="UvrD-like helicase ATP-binding" evidence="15">
    <location>
        <begin position="1"/>
        <end position="468"/>
    </location>
</feature>
<evidence type="ECO:0000256" key="4">
    <source>
        <dbReference type="ARBA" id="ARBA00022801"/>
    </source>
</evidence>
<keyword evidence="2 14" id="KW-0547">Nucleotide-binding</keyword>
<dbReference type="InterPro" id="IPR014017">
    <property type="entry name" value="DNA_helicase_UvrD-like_C"/>
</dbReference>
<dbReference type="GO" id="GO:0043138">
    <property type="term" value="F:3'-5' DNA helicase activity"/>
    <property type="evidence" value="ECO:0007669"/>
    <property type="project" value="UniProtKB-EC"/>
</dbReference>
<keyword evidence="4 14" id="KW-0378">Hydrolase</keyword>
<dbReference type="InterPro" id="IPR027417">
    <property type="entry name" value="P-loop_NTPase"/>
</dbReference>
<evidence type="ECO:0000256" key="2">
    <source>
        <dbReference type="ARBA" id="ARBA00022741"/>
    </source>
</evidence>
<dbReference type="GO" id="GO:0004527">
    <property type="term" value="F:exonuclease activity"/>
    <property type="evidence" value="ECO:0007669"/>
    <property type="project" value="UniProtKB-KW"/>
</dbReference>
<keyword evidence="6" id="KW-0269">Exonuclease</keyword>
<dbReference type="EMBL" id="WKJH01000001">
    <property type="protein sequence ID" value="MRX63067.1"/>
    <property type="molecule type" value="Genomic_DNA"/>
</dbReference>
<dbReference type="RefSeq" id="WP_179955006.1">
    <property type="nucleotide sequence ID" value="NZ_WKJH01000001.1"/>
</dbReference>
<dbReference type="Gene3D" id="1.10.3170.10">
    <property type="entry name" value="Recbcd, chain B, domain 2"/>
    <property type="match status" value="1"/>
</dbReference>
<evidence type="ECO:0000259" key="15">
    <source>
        <dbReference type="PROSITE" id="PS51198"/>
    </source>
</evidence>
<keyword evidence="10" id="KW-0413">Isomerase</keyword>
<dbReference type="InterPro" id="IPR038726">
    <property type="entry name" value="PDDEXK_AddAB-type"/>
</dbReference>
<dbReference type="PANTHER" id="PTHR11070:SF67">
    <property type="entry name" value="DNA 3'-5' HELICASE"/>
    <property type="match status" value="1"/>
</dbReference>
<evidence type="ECO:0000256" key="5">
    <source>
        <dbReference type="ARBA" id="ARBA00022806"/>
    </source>
</evidence>
<keyword evidence="5 14" id="KW-0347">Helicase</keyword>
<comment type="caution">
    <text evidence="17">The sequence shown here is derived from an EMBL/GenBank/DDBJ whole genome shotgun (WGS) entry which is preliminary data.</text>
</comment>
<dbReference type="PROSITE" id="PS51217">
    <property type="entry name" value="UVRD_HELICASE_CTER"/>
    <property type="match status" value="1"/>
</dbReference>
<dbReference type="Pfam" id="PF13361">
    <property type="entry name" value="UvrD_C"/>
    <property type="match status" value="2"/>
</dbReference>
<sequence length="1037" mass="119112">MSGHSFKIYNASAGSGKTHTLTKEYLKIVLSSNRTFSQILAVTFTNKAVNEMKQRILKSLFEFSTTPSINDASVMFIDLMTELDIDFEKLKKESRTTLKLILHNYGFFDISTIDKFNHRLIRTFAKDLKIAQNFEVVLDTDLLLNEAIDNLLEKVGQDEVLTQILMEFALDKIDEDKSWDISFDLNKIGKLIFNETNIRHIDLLKQKSISDFISLRKSIEEKIKRFKSDLISNAEESLKLISDNGLDHGNFKSGYFPKFMIKITNGDLDFDFGAAWKQNFDTAPLYAKSCPDGSKVILDGLQPQLSAIFKRLKYIHSKVLFLININKNLVPLTVLNAIQAEVKSIQEERGQLSISEFNTLISNEIKNQPAPFIYERLGEKYRHYLIDEFQDTSELQWNNLVPLVGNALEGEDIQGNRGSLFLVGDAKQAIYRWRGGNAEQFLNLVNEQTNPFFISPKTYNLPSNYRSHEEIINFNNDFFTVTSPLLNNHLYKELFEQGNQQKTNSKKGGHVQLTFIEKQEEQDLDGLYCEEVLRTIEQLKEKGCPLRDIAILVRDNKHGYTLADYLTEKSIPVISPDSLLIGNIEKVRFLIDLLQYTSHTDDLEASYNILYYLLGDDPNAHTLIHNNLHNLDGFLLNNYDFNLSYLNNRSVYDGLELAIKRFDLAQISDAYLTFLLDIVLEVEQKEGTGITTFLSYWEKKKDKYSIAAPNNLNAVKIMSIHKSKGLEFPIVIFPYANSNIYKEIDPKLWLSVDRNEYNGFEELLINSKKEVVDYGENAAIAYEEERHKLELDAFNILYVALTRAEKALYIISLKEQSALKSNRKTHYSDVFIQYLKDRQLWTDIETVYSFGILETNTDPLDTEANERTIPYQYSNKENPSFKILAKGGMLWDSAQEEAILQGNLIHHILGLIETGDDVSSVFKDLERKGMIANEEIPILKEKITAVTDHSSLKKYFSKGNTIMNEKEIITENGQTLRPDRIVISNGKATIIDYKTGKKNDAYQKQLQSYAQVLEQMGHTVENRIIAYINQDIFIEYV</sequence>
<evidence type="ECO:0000256" key="6">
    <source>
        <dbReference type="ARBA" id="ARBA00022839"/>
    </source>
</evidence>
<dbReference type="Pfam" id="PF12705">
    <property type="entry name" value="PDDEXK_1"/>
    <property type="match status" value="1"/>
</dbReference>
<keyword evidence="3" id="KW-0227">DNA damage</keyword>
<evidence type="ECO:0000313" key="18">
    <source>
        <dbReference type="Proteomes" id="UP000443153"/>
    </source>
</evidence>
<dbReference type="GO" id="GO:0005829">
    <property type="term" value="C:cytosol"/>
    <property type="evidence" value="ECO:0007669"/>
    <property type="project" value="TreeGrafter"/>
</dbReference>
<evidence type="ECO:0000256" key="14">
    <source>
        <dbReference type="PROSITE-ProRule" id="PRU00560"/>
    </source>
</evidence>
<dbReference type="Proteomes" id="UP000443153">
    <property type="component" value="Unassembled WGS sequence"/>
</dbReference>
<dbReference type="InterPro" id="IPR014016">
    <property type="entry name" value="UvrD-like_ATP-bd"/>
</dbReference>
<evidence type="ECO:0000256" key="10">
    <source>
        <dbReference type="ARBA" id="ARBA00023235"/>
    </source>
</evidence>
<gene>
    <name evidence="17" type="ORF">GJ691_02685</name>
</gene>
<evidence type="ECO:0000256" key="3">
    <source>
        <dbReference type="ARBA" id="ARBA00022763"/>
    </source>
</evidence>
<keyword evidence="8" id="KW-0238">DNA-binding</keyword>
<keyword evidence="7 14" id="KW-0067">ATP-binding</keyword>
<protein>
    <recommendedName>
        <fullName evidence="12">DNA 3'-5' helicase</fullName>
        <ecNumber evidence="12">5.6.2.4</ecNumber>
    </recommendedName>
</protein>
<evidence type="ECO:0000256" key="9">
    <source>
        <dbReference type="ARBA" id="ARBA00023204"/>
    </source>
</evidence>
<evidence type="ECO:0000256" key="11">
    <source>
        <dbReference type="ARBA" id="ARBA00034617"/>
    </source>
</evidence>
<keyword evidence="18" id="KW-1185">Reference proteome</keyword>
<dbReference type="InterPro" id="IPR011604">
    <property type="entry name" value="PDDEXK-like_dom_sf"/>
</dbReference>
<evidence type="ECO:0000313" key="17">
    <source>
        <dbReference type="EMBL" id="MRX63067.1"/>
    </source>
</evidence>
<dbReference type="Pfam" id="PF00580">
    <property type="entry name" value="UvrD-helicase"/>
    <property type="match status" value="1"/>
</dbReference>
<name>A0A6I2MJR5_9FLAO</name>
<evidence type="ECO:0000256" key="8">
    <source>
        <dbReference type="ARBA" id="ARBA00023125"/>
    </source>
</evidence>
<dbReference type="PROSITE" id="PS51198">
    <property type="entry name" value="UVRD_HELICASE_ATP_BIND"/>
    <property type="match status" value="1"/>
</dbReference>
<dbReference type="GO" id="GO:0000725">
    <property type="term" value="P:recombinational repair"/>
    <property type="evidence" value="ECO:0007669"/>
    <property type="project" value="TreeGrafter"/>
</dbReference>
<dbReference type="AlphaFoldDB" id="A0A6I2MJR5"/>
<feature type="binding site" evidence="14">
    <location>
        <begin position="11"/>
        <end position="18"/>
    </location>
    <ligand>
        <name>ATP</name>
        <dbReference type="ChEBI" id="CHEBI:30616"/>
    </ligand>
</feature>
<dbReference type="GO" id="GO:0003677">
    <property type="term" value="F:DNA binding"/>
    <property type="evidence" value="ECO:0007669"/>
    <property type="project" value="UniProtKB-KW"/>
</dbReference>
<dbReference type="GO" id="GO:0005524">
    <property type="term" value="F:ATP binding"/>
    <property type="evidence" value="ECO:0007669"/>
    <property type="project" value="UniProtKB-UniRule"/>
</dbReference>
<evidence type="ECO:0000256" key="13">
    <source>
        <dbReference type="ARBA" id="ARBA00048988"/>
    </source>
</evidence>
<dbReference type="PANTHER" id="PTHR11070">
    <property type="entry name" value="UVRD / RECB / PCRA DNA HELICASE FAMILY MEMBER"/>
    <property type="match status" value="1"/>
</dbReference>
<dbReference type="Gene3D" id="3.90.320.10">
    <property type="match status" value="1"/>
</dbReference>
<evidence type="ECO:0000256" key="1">
    <source>
        <dbReference type="ARBA" id="ARBA00022722"/>
    </source>
</evidence>
<dbReference type="SUPFAM" id="SSF52540">
    <property type="entry name" value="P-loop containing nucleoside triphosphate hydrolases"/>
    <property type="match status" value="1"/>
</dbReference>